<feature type="region of interest" description="Disordered" evidence="1">
    <location>
        <begin position="221"/>
        <end position="246"/>
    </location>
</feature>
<dbReference type="InterPro" id="IPR025714">
    <property type="entry name" value="Methyltranfer_dom"/>
</dbReference>
<dbReference type="HOGENOM" id="CLU_016581_1_2_1"/>
<organism evidence="3 4">
    <name type="scientific">Paxillus rubicundulus Ve08.2h10</name>
    <dbReference type="NCBI Taxonomy" id="930991"/>
    <lineage>
        <taxon>Eukaryota</taxon>
        <taxon>Fungi</taxon>
        <taxon>Dikarya</taxon>
        <taxon>Basidiomycota</taxon>
        <taxon>Agaricomycotina</taxon>
        <taxon>Agaricomycetes</taxon>
        <taxon>Agaricomycetidae</taxon>
        <taxon>Boletales</taxon>
        <taxon>Paxilineae</taxon>
        <taxon>Paxillaceae</taxon>
        <taxon>Paxillus</taxon>
    </lineage>
</organism>
<evidence type="ECO:0000256" key="1">
    <source>
        <dbReference type="SAM" id="MobiDB-lite"/>
    </source>
</evidence>
<evidence type="ECO:0000313" key="4">
    <source>
        <dbReference type="Proteomes" id="UP000054538"/>
    </source>
</evidence>
<dbReference type="InterPro" id="IPR029063">
    <property type="entry name" value="SAM-dependent_MTases_sf"/>
</dbReference>
<dbReference type="Pfam" id="PF13679">
    <property type="entry name" value="Methyltransf_32"/>
    <property type="match status" value="1"/>
</dbReference>
<dbReference type="Proteomes" id="UP000054538">
    <property type="component" value="Unassembled WGS sequence"/>
</dbReference>
<dbReference type="InParanoid" id="A0A0D0DRP4"/>
<feature type="region of interest" description="Disordered" evidence="1">
    <location>
        <begin position="427"/>
        <end position="459"/>
    </location>
</feature>
<proteinExistence type="predicted"/>
<reference evidence="4" key="2">
    <citation type="submission" date="2015-01" db="EMBL/GenBank/DDBJ databases">
        <title>Evolutionary Origins and Diversification of the Mycorrhizal Mutualists.</title>
        <authorList>
            <consortium name="DOE Joint Genome Institute"/>
            <consortium name="Mycorrhizal Genomics Consortium"/>
            <person name="Kohler A."/>
            <person name="Kuo A."/>
            <person name="Nagy L.G."/>
            <person name="Floudas D."/>
            <person name="Copeland A."/>
            <person name="Barry K.W."/>
            <person name="Cichocki N."/>
            <person name="Veneault-Fourrey C."/>
            <person name="LaButti K."/>
            <person name="Lindquist E.A."/>
            <person name="Lipzen A."/>
            <person name="Lundell T."/>
            <person name="Morin E."/>
            <person name="Murat C."/>
            <person name="Riley R."/>
            <person name="Ohm R."/>
            <person name="Sun H."/>
            <person name="Tunlid A."/>
            <person name="Henrissat B."/>
            <person name="Grigoriev I.V."/>
            <person name="Hibbett D.S."/>
            <person name="Martin F."/>
        </authorList>
    </citation>
    <scope>NUCLEOTIDE SEQUENCE [LARGE SCALE GENOMIC DNA]</scope>
    <source>
        <strain evidence="4">Ve08.2h10</strain>
    </source>
</reference>
<sequence>MSCTNSDANIPSSTGTLTILDKISSLAITSLLSIHPNDITLSGRQVPSPWSAWWTWATSHAEIHQPEDFSPAWLQLIRYLCRPSESNTLDVDIPLELCYLIDTVRDLQLQRHPFALPVTSAHGTRDAGHRTYGMSPKKEHEVHRMSSYIHQLISSNKRRSARHAVDVGSGQGYLSRALQDLGFHVLALDNNENQTSGADRWKTKEVARKLKHQCYKNFRGVDEPLGESDVSRDKSTDSEHKAHLQDSDVKSLDGEWKGSLTHRTVHINARTLGKSVTDWLLAESPEIKNRDDNRSIGASPNRPEHVPVMFVALHACGSLTVDVLRTFLSFHHRTSSVSNVVETEWQPHSLVVVGCCYNLMSPSDFPLSKALREVNPTPRLPIAALHLAAQVPSQWLKNQPATQNAELAIRKVVYRALLQPVLHAAAQPRSNVTTHNTSQSEQDRPPIQPGLGETPENRRLGKLNNEAYKDWSTFLERATSRMGIDIAAISQSLPNWFFDEGSRMKMEEGLSVLQTLRCILGPLIESLIILDRYEWIRHELAEMNGGGQKMDVEIVNLFDQATGSGRNVALVIKPVDHPGT</sequence>
<feature type="compositionally biased region" description="Basic and acidic residues" evidence="1">
    <location>
        <begin position="229"/>
        <end position="246"/>
    </location>
</feature>
<protein>
    <recommendedName>
        <fullName evidence="2">Methyltransferase domain-containing protein</fullName>
    </recommendedName>
</protein>
<reference evidence="3 4" key="1">
    <citation type="submission" date="2014-04" db="EMBL/GenBank/DDBJ databases">
        <authorList>
            <consortium name="DOE Joint Genome Institute"/>
            <person name="Kuo A."/>
            <person name="Kohler A."/>
            <person name="Jargeat P."/>
            <person name="Nagy L.G."/>
            <person name="Floudas D."/>
            <person name="Copeland A."/>
            <person name="Barry K.W."/>
            <person name="Cichocki N."/>
            <person name="Veneault-Fourrey C."/>
            <person name="LaButti K."/>
            <person name="Lindquist E.A."/>
            <person name="Lipzen A."/>
            <person name="Lundell T."/>
            <person name="Morin E."/>
            <person name="Murat C."/>
            <person name="Sun H."/>
            <person name="Tunlid A."/>
            <person name="Henrissat B."/>
            <person name="Grigoriev I.V."/>
            <person name="Hibbett D.S."/>
            <person name="Martin F."/>
            <person name="Nordberg H.P."/>
            <person name="Cantor M.N."/>
            <person name="Hua S.X."/>
        </authorList>
    </citation>
    <scope>NUCLEOTIDE SEQUENCE [LARGE SCALE GENOMIC DNA]</scope>
    <source>
        <strain evidence="3 4">Ve08.2h10</strain>
    </source>
</reference>
<dbReference type="InterPro" id="IPR052220">
    <property type="entry name" value="METTL25"/>
</dbReference>
<keyword evidence="4" id="KW-1185">Reference proteome</keyword>
<dbReference type="STRING" id="930991.A0A0D0DRP4"/>
<dbReference type="PANTHER" id="PTHR12496">
    <property type="entry name" value="CGI-41 METHYLTRANSFERASE"/>
    <property type="match status" value="1"/>
</dbReference>
<dbReference type="AlphaFoldDB" id="A0A0D0DRP4"/>
<accession>A0A0D0DRP4</accession>
<dbReference type="PANTHER" id="PTHR12496:SF0">
    <property type="entry name" value="METHYLTRANSFERASE DOMAIN-CONTAINING PROTEIN"/>
    <property type="match status" value="1"/>
</dbReference>
<name>A0A0D0DRP4_9AGAM</name>
<dbReference type="OrthoDB" id="10258156at2759"/>
<dbReference type="SUPFAM" id="SSF53335">
    <property type="entry name" value="S-adenosyl-L-methionine-dependent methyltransferases"/>
    <property type="match status" value="1"/>
</dbReference>
<gene>
    <name evidence="3" type="ORF">PAXRUDRAFT_354511</name>
</gene>
<feature type="domain" description="Methyltransferase" evidence="2">
    <location>
        <begin position="137"/>
        <end position="361"/>
    </location>
</feature>
<evidence type="ECO:0000259" key="2">
    <source>
        <dbReference type="Pfam" id="PF13679"/>
    </source>
</evidence>
<feature type="compositionally biased region" description="Polar residues" evidence="1">
    <location>
        <begin position="428"/>
        <end position="440"/>
    </location>
</feature>
<dbReference type="EMBL" id="KN825020">
    <property type="protein sequence ID" value="KIK95803.1"/>
    <property type="molecule type" value="Genomic_DNA"/>
</dbReference>
<evidence type="ECO:0000313" key="3">
    <source>
        <dbReference type="EMBL" id="KIK95803.1"/>
    </source>
</evidence>
<dbReference type="Gene3D" id="3.40.50.150">
    <property type="entry name" value="Vaccinia Virus protein VP39"/>
    <property type="match status" value="1"/>
</dbReference>